<evidence type="ECO:0000256" key="4">
    <source>
        <dbReference type="ARBA" id="ARBA00022692"/>
    </source>
</evidence>
<sequence>MHLKQDFIAAAGEFVGTTLFLFLALGGAKTANFSASAAQTDGLTVTINSQTIIFIATSFGLSLLVTAWMFYRITGGLFNPAITLALWIVGACGWLRAIMLVIAQLLGGMAGAGLVQALTPRGGVADTATTLQPGVSIVQGLFIEAILTGILIFCVLMLAAEKHAATFMAPLVIGLTLFACHLLGILWTGCGINPARSLGPAVVAAQFPSYFWIYWIGPLIGSLGATFLYGVLKGLDYTTIVMGQDANTADTSAKDPNRTREKVKAKARKYMVIHKHKHDGTGEPKGLDGMTAHELEPTNELQREAIRMGDAVIIEMEPPAPGLERADSAGTLLSADGAAAPAPAPTRIAVRPMPVSRFSMNPNAQEHGAIGAPGSVSIGVQLIDNARSALGR</sequence>
<keyword evidence="4 8" id="KW-0812">Transmembrane</keyword>
<dbReference type="OrthoDB" id="3222at2759"/>
<dbReference type="AlphaFoldDB" id="A0A316YZG5"/>
<dbReference type="Gene3D" id="1.20.1080.10">
    <property type="entry name" value="Glycerol uptake facilitator protein"/>
    <property type="match status" value="1"/>
</dbReference>
<dbReference type="PANTHER" id="PTHR19139">
    <property type="entry name" value="AQUAPORIN TRANSPORTER"/>
    <property type="match status" value="1"/>
</dbReference>
<feature type="transmembrane region" description="Helical" evidence="9">
    <location>
        <begin position="209"/>
        <end position="232"/>
    </location>
</feature>
<dbReference type="InterPro" id="IPR000425">
    <property type="entry name" value="MIP"/>
</dbReference>
<dbReference type="GO" id="GO:0005886">
    <property type="term" value="C:plasma membrane"/>
    <property type="evidence" value="ECO:0007669"/>
    <property type="project" value="TreeGrafter"/>
</dbReference>
<evidence type="ECO:0000256" key="2">
    <source>
        <dbReference type="ARBA" id="ARBA00006175"/>
    </source>
</evidence>
<comment type="similarity">
    <text evidence="2 8">Belongs to the MIP/aquaporin (TC 1.A.8) family.</text>
</comment>
<dbReference type="EMBL" id="KZ819311">
    <property type="protein sequence ID" value="PWN94601.1"/>
    <property type="molecule type" value="Genomic_DNA"/>
</dbReference>
<reference evidence="10 11" key="1">
    <citation type="journal article" date="2018" name="Mol. Biol. Evol.">
        <title>Broad Genomic Sampling Reveals a Smut Pathogenic Ancestry of the Fungal Clade Ustilaginomycotina.</title>
        <authorList>
            <person name="Kijpornyongpan T."/>
            <person name="Mondo S.J."/>
            <person name="Barry K."/>
            <person name="Sandor L."/>
            <person name="Lee J."/>
            <person name="Lipzen A."/>
            <person name="Pangilinan J."/>
            <person name="LaButti K."/>
            <person name="Hainaut M."/>
            <person name="Henrissat B."/>
            <person name="Grigoriev I.V."/>
            <person name="Spatafora J.W."/>
            <person name="Aime M.C."/>
        </authorList>
    </citation>
    <scope>NUCLEOTIDE SEQUENCE [LARGE SCALE GENOMIC DNA]</scope>
    <source>
        <strain evidence="10 11">MCA 4186</strain>
    </source>
</reference>
<dbReference type="FunFam" id="1.20.1080.10:FF:000014">
    <property type="entry name" value="Aquaporin 1"/>
    <property type="match status" value="1"/>
</dbReference>
<gene>
    <name evidence="10" type="ORF">FA09DRAFT_363637</name>
</gene>
<feature type="transmembrane region" description="Helical" evidence="9">
    <location>
        <begin position="47"/>
        <end position="71"/>
    </location>
</feature>
<proteinExistence type="inferred from homology"/>
<feature type="transmembrane region" description="Helical" evidence="9">
    <location>
        <begin position="83"/>
        <end position="106"/>
    </location>
</feature>
<keyword evidence="11" id="KW-1185">Reference proteome</keyword>
<evidence type="ECO:0000256" key="9">
    <source>
        <dbReference type="SAM" id="Phobius"/>
    </source>
</evidence>
<protein>
    <submittedName>
        <fullName evidence="10">Aquaporin</fullName>
    </submittedName>
</protein>
<dbReference type="InterPro" id="IPR023271">
    <property type="entry name" value="Aquaporin-like"/>
</dbReference>
<evidence type="ECO:0000256" key="3">
    <source>
        <dbReference type="ARBA" id="ARBA00022448"/>
    </source>
</evidence>
<evidence type="ECO:0000313" key="11">
    <source>
        <dbReference type="Proteomes" id="UP000245946"/>
    </source>
</evidence>
<dbReference type="InterPro" id="IPR034294">
    <property type="entry name" value="Aquaporin_transptr"/>
</dbReference>
<evidence type="ECO:0000256" key="7">
    <source>
        <dbReference type="ARBA" id="ARBA00023136"/>
    </source>
</evidence>
<dbReference type="PRINTS" id="PR00783">
    <property type="entry name" value="MINTRINSICP"/>
</dbReference>
<name>A0A316YZG5_9BASI</name>
<keyword evidence="3 8" id="KW-0813">Transport</keyword>
<dbReference type="STRING" id="58919.A0A316YZG5"/>
<dbReference type="GO" id="GO:0015250">
    <property type="term" value="F:water channel activity"/>
    <property type="evidence" value="ECO:0007669"/>
    <property type="project" value="TreeGrafter"/>
</dbReference>
<dbReference type="GeneID" id="37273154"/>
<dbReference type="SUPFAM" id="SSF81338">
    <property type="entry name" value="Aquaporin-like"/>
    <property type="match status" value="1"/>
</dbReference>
<evidence type="ECO:0000256" key="1">
    <source>
        <dbReference type="ARBA" id="ARBA00004141"/>
    </source>
</evidence>
<keyword evidence="5" id="KW-0677">Repeat</keyword>
<dbReference type="NCBIfam" id="TIGR00861">
    <property type="entry name" value="MIP"/>
    <property type="match status" value="1"/>
</dbReference>
<keyword evidence="7 9" id="KW-0472">Membrane</keyword>
<keyword evidence="6 9" id="KW-1133">Transmembrane helix</keyword>
<dbReference type="PANTHER" id="PTHR19139:SF199">
    <property type="entry name" value="MIP17260P"/>
    <property type="match status" value="1"/>
</dbReference>
<organism evidence="10 11">
    <name type="scientific">Tilletiopsis washingtonensis</name>
    <dbReference type="NCBI Taxonomy" id="58919"/>
    <lineage>
        <taxon>Eukaryota</taxon>
        <taxon>Fungi</taxon>
        <taxon>Dikarya</taxon>
        <taxon>Basidiomycota</taxon>
        <taxon>Ustilaginomycotina</taxon>
        <taxon>Exobasidiomycetes</taxon>
        <taxon>Entylomatales</taxon>
        <taxon>Entylomatales incertae sedis</taxon>
        <taxon>Tilletiopsis</taxon>
    </lineage>
</organism>
<evidence type="ECO:0000256" key="5">
    <source>
        <dbReference type="ARBA" id="ARBA00022737"/>
    </source>
</evidence>
<dbReference type="Pfam" id="PF00230">
    <property type="entry name" value="MIP"/>
    <property type="match status" value="1"/>
</dbReference>
<evidence type="ECO:0000256" key="6">
    <source>
        <dbReference type="ARBA" id="ARBA00022989"/>
    </source>
</evidence>
<feature type="transmembrane region" description="Helical" evidence="9">
    <location>
        <begin position="137"/>
        <end position="160"/>
    </location>
</feature>
<dbReference type="RefSeq" id="XP_025594880.1">
    <property type="nucleotide sequence ID" value="XM_025745610.1"/>
</dbReference>
<dbReference type="Proteomes" id="UP000245946">
    <property type="component" value="Unassembled WGS sequence"/>
</dbReference>
<accession>A0A316YZG5</accession>
<comment type="subcellular location">
    <subcellularLocation>
        <location evidence="1">Membrane</location>
        <topology evidence="1">Multi-pass membrane protein</topology>
    </subcellularLocation>
</comment>
<evidence type="ECO:0000313" key="10">
    <source>
        <dbReference type="EMBL" id="PWN94601.1"/>
    </source>
</evidence>
<feature type="transmembrane region" description="Helical" evidence="9">
    <location>
        <begin position="167"/>
        <end position="189"/>
    </location>
</feature>
<evidence type="ECO:0000256" key="8">
    <source>
        <dbReference type="RuleBase" id="RU000477"/>
    </source>
</evidence>